<keyword evidence="1" id="KW-1133">Transmembrane helix</keyword>
<dbReference type="OrthoDB" id="4232356at2"/>
<evidence type="ECO:0008006" key="4">
    <source>
        <dbReference type="Google" id="ProtNLM"/>
    </source>
</evidence>
<evidence type="ECO:0000256" key="1">
    <source>
        <dbReference type="SAM" id="Phobius"/>
    </source>
</evidence>
<dbReference type="EMBL" id="CP042266">
    <property type="protein sequence ID" value="QDY80003.1"/>
    <property type="molecule type" value="Genomic_DNA"/>
</dbReference>
<gene>
    <name evidence="2" type="ORF">FQU76_29600</name>
</gene>
<feature type="transmembrane region" description="Helical" evidence="1">
    <location>
        <begin position="141"/>
        <end position="162"/>
    </location>
</feature>
<protein>
    <recommendedName>
        <fullName evidence="4">DUF3592 domain-containing protein</fullName>
    </recommendedName>
</protein>
<reference evidence="2 3" key="1">
    <citation type="submission" date="2019-07" db="EMBL/GenBank/DDBJ databases">
        <authorList>
            <person name="Zhu P."/>
        </authorList>
    </citation>
    <scope>NUCLEOTIDE SEQUENCE [LARGE SCALE GENOMIC DNA]</scope>
    <source>
        <strain evidence="2 3">SSL-25</strain>
    </source>
</reference>
<dbReference type="AlphaFoldDB" id="A0A5B8JQM7"/>
<sequence length="265" mass="28096">MVSTQILIGGDGAETVLDEGGLRIVDSRTRVEIPLAVIQEAWTDGGHHVEIVLSDSAMHRVDAGNPTAATTFVAALTAALPAQRDPAGSARITVTQLALPEDAEKPATDPKYPRRIVILIALAAAYLGYVIWVAVGQGAKVIAPIVATVPIAFGLGMMLVGGQRTLLHFVLKRRGISVPATLDFKTTDGAAWYKFTDVDGAERTARSKHVGPVARATYDPENPADQLAVEISGMRHLFWAGMWILGSLLPLVGGIAFALTPFTID</sequence>
<dbReference type="RefSeq" id="WP_146483392.1">
    <property type="nucleotide sequence ID" value="NZ_CP042266.1"/>
</dbReference>
<feature type="transmembrane region" description="Helical" evidence="1">
    <location>
        <begin position="237"/>
        <end position="259"/>
    </location>
</feature>
<proteinExistence type="predicted"/>
<evidence type="ECO:0000313" key="2">
    <source>
        <dbReference type="EMBL" id="QDY80003.1"/>
    </source>
</evidence>
<keyword evidence="3" id="KW-1185">Reference proteome</keyword>
<name>A0A5B8JQM7_9ACTN</name>
<feature type="transmembrane region" description="Helical" evidence="1">
    <location>
        <begin position="116"/>
        <end position="135"/>
    </location>
</feature>
<accession>A0A5B8JQM7</accession>
<dbReference type="Proteomes" id="UP000320580">
    <property type="component" value="Chromosome"/>
</dbReference>
<dbReference type="KEGG" id="sqz:FQU76_29600"/>
<keyword evidence="1" id="KW-0472">Membrane</keyword>
<keyword evidence="1" id="KW-0812">Transmembrane</keyword>
<organism evidence="2 3">
    <name type="scientific">Streptomyces qinzhouensis</name>
    <dbReference type="NCBI Taxonomy" id="2599401"/>
    <lineage>
        <taxon>Bacteria</taxon>
        <taxon>Bacillati</taxon>
        <taxon>Actinomycetota</taxon>
        <taxon>Actinomycetes</taxon>
        <taxon>Kitasatosporales</taxon>
        <taxon>Streptomycetaceae</taxon>
        <taxon>Streptomyces</taxon>
    </lineage>
</organism>
<evidence type="ECO:0000313" key="3">
    <source>
        <dbReference type="Proteomes" id="UP000320580"/>
    </source>
</evidence>